<dbReference type="EMBL" id="PFTV01000107">
    <property type="protein sequence ID" value="PJB56763.1"/>
    <property type="molecule type" value="Genomic_DNA"/>
</dbReference>
<evidence type="ECO:0000313" key="4">
    <source>
        <dbReference type="Proteomes" id="UP000228560"/>
    </source>
</evidence>
<reference evidence="1 3" key="1">
    <citation type="journal article" date="2016" name="Environ. Microbiol.">
        <title>Genomic resolution of a cold subsurface aquifer community provides metabolic insights for novel microbes adapted to high CO concentrations.</title>
        <authorList>
            <person name="Probst A.J."/>
            <person name="Castelle C.J."/>
            <person name="Singh A."/>
            <person name="Brown C.T."/>
            <person name="Anantharaman K."/>
            <person name="Sharon I."/>
            <person name="Hug L.A."/>
            <person name="Burstein D."/>
            <person name="Emerson J.B."/>
            <person name="Thomas B.C."/>
            <person name="Banfield J.F."/>
        </authorList>
    </citation>
    <scope>NUCLEOTIDE SEQUENCE [LARGE SCALE GENOMIC DNA]</scope>
    <source>
        <strain evidence="1">CG2_30_33_13</strain>
    </source>
</reference>
<comment type="caution">
    <text evidence="1">The sequence shown here is derived from an EMBL/GenBank/DDBJ whole genome shotgun (WGS) entry which is preliminary data.</text>
</comment>
<evidence type="ECO:0000313" key="3">
    <source>
        <dbReference type="Proteomes" id="UP000182763"/>
    </source>
</evidence>
<reference evidence="2 4" key="2">
    <citation type="submission" date="2017-09" db="EMBL/GenBank/DDBJ databases">
        <title>Depth-based differentiation of microbial function through sediment-hosted aquifers and enrichment of novel symbionts in the deep terrestrial subsurface.</title>
        <authorList>
            <person name="Probst A.J."/>
            <person name="Ladd B."/>
            <person name="Jarett J.K."/>
            <person name="Geller-Mcgrath D.E."/>
            <person name="Sieber C.M."/>
            <person name="Emerson J.B."/>
            <person name="Anantharaman K."/>
            <person name="Thomas B.C."/>
            <person name="Malmstrom R."/>
            <person name="Stieglmeier M."/>
            <person name="Klingl A."/>
            <person name="Woyke T."/>
            <person name="Ryan C.M."/>
            <person name="Banfield J.F."/>
        </authorList>
    </citation>
    <scope>NUCLEOTIDE SEQUENCE [LARGE SCALE GENOMIC DNA]</scope>
    <source>
        <strain evidence="2">CG_4_9_14_3_um_filter_33_16</strain>
    </source>
</reference>
<dbReference type="Proteomes" id="UP000228560">
    <property type="component" value="Unassembled WGS sequence"/>
</dbReference>
<dbReference type="Proteomes" id="UP000182763">
    <property type="component" value="Unassembled WGS sequence"/>
</dbReference>
<dbReference type="Pfam" id="PF18905">
    <property type="entry name" value="DUF5661"/>
    <property type="match status" value="1"/>
</dbReference>
<proteinExistence type="predicted"/>
<dbReference type="EMBL" id="MNYY01000004">
    <property type="protein sequence ID" value="OIP75075.1"/>
    <property type="molecule type" value="Genomic_DNA"/>
</dbReference>
<name>A0A1J5GS12_9BACT</name>
<dbReference type="InterPro" id="IPR043720">
    <property type="entry name" value="DUF5661"/>
</dbReference>
<accession>A0A1J5GS12</accession>
<gene>
    <name evidence="1" type="ORF">AUK42_00170</name>
    <name evidence="2" type="ORF">CO097_04500</name>
</gene>
<accession>A0A2M8CCG8</accession>
<organism evidence="1 3">
    <name type="scientific">Candidatus Infernicultor aquiphilus</name>
    <dbReference type="NCBI Taxonomy" id="1805029"/>
    <lineage>
        <taxon>Bacteria</taxon>
        <taxon>Pseudomonadati</taxon>
        <taxon>Atribacterota</taxon>
        <taxon>Candidatus Phoenicimicrobiia</taxon>
        <taxon>Candidatus Pheonicimicrobiales</taxon>
        <taxon>Candidatus Phoenicimicrobiaceae</taxon>
        <taxon>Candidatus Infernicultor</taxon>
    </lineage>
</organism>
<evidence type="ECO:0000313" key="1">
    <source>
        <dbReference type="EMBL" id="OIP75075.1"/>
    </source>
</evidence>
<dbReference type="STRING" id="1805029.AUK42_00170"/>
<evidence type="ECO:0000313" key="2">
    <source>
        <dbReference type="EMBL" id="PJB56763.1"/>
    </source>
</evidence>
<dbReference type="AlphaFoldDB" id="A0A1J5GS12"/>
<sequence>MEAKKHFNVSEAEKIGKKLGITWDKFDLEQFRMGMDVELEHGLRDPATNVTNDDPLTTGKIALAHLTEFPDYYTRLAKMEKEAEDFWNKD</sequence>
<protein>
    <submittedName>
        <fullName evidence="1">Uncharacterized protein</fullName>
    </submittedName>
</protein>